<feature type="compositionally biased region" description="Polar residues" evidence="8">
    <location>
        <begin position="698"/>
        <end position="707"/>
    </location>
</feature>
<evidence type="ECO:0000256" key="6">
    <source>
        <dbReference type="PIRSR" id="PIRSR015894-2"/>
    </source>
</evidence>
<evidence type="ECO:0000256" key="3">
    <source>
        <dbReference type="ARBA" id="ARBA00022691"/>
    </source>
</evidence>
<keyword evidence="1 4" id="KW-0489">Methyltransferase</keyword>
<feature type="domain" description="PRMT5 oligomerisation" evidence="11">
    <location>
        <begin position="484"/>
        <end position="727"/>
    </location>
</feature>
<evidence type="ECO:0000259" key="10">
    <source>
        <dbReference type="Pfam" id="PF17285"/>
    </source>
</evidence>
<dbReference type="AlphaFoldDB" id="A0AAD7QR29"/>
<dbReference type="Pfam" id="PF17286">
    <property type="entry name" value="PRMT5_C"/>
    <property type="match status" value="1"/>
</dbReference>
<feature type="binding site" evidence="6">
    <location>
        <begin position="352"/>
        <end position="353"/>
    </location>
    <ligand>
        <name>S-adenosyl-L-methionine</name>
        <dbReference type="ChEBI" id="CHEBI:59789"/>
    </ligand>
</feature>
<feature type="active site" description="Proton donor/acceptor" evidence="5">
    <location>
        <position position="461"/>
    </location>
</feature>
<dbReference type="EMBL" id="JARPMG010000006">
    <property type="protein sequence ID" value="KAJ8099949.1"/>
    <property type="molecule type" value="Genomic_DNA"/>
</dbReference>
<name>A0AAD7QR29_9ASCO</name>
<dbReference type="InterPro" id="IPR035248">
    <property type="entry name" value="PRMT5_C"/>
</dbReference>
<dbReference type="GO" id="GO:0006355">
    <property type="term" value="P:regulation of DNA-templated transcription"/>
    <property type="evidence" value="ECO:0007669"/>
    <property type="project" value="TreeGrafter"/>
</dbReference>
<evidence type="ECO:0000313" key="12">
    <source>
        <dbReference type="EMBL" id="KAJ8099949.1"/>
    </source>
</evidence>
<evidence type="ECO:0000256" key="2">
    <source>
        <dbReference type="ARBA" id="ARBA00022679"/>
    </source>
</evidence>
<evidence type="ECO:0000256" key="1">
    <source>
        <dbReference type="ARBA" id="ARBA00022603"/>
    </source>
</evidence>
<protein>
    <recommendedName>
        <fullName evidence="4">Protein arginine N-methyltransferase</fullName>
    </recommendedName>
</protein>
<dbReference type="InterPro" id="IPR007857">
    <property type="entry name" value="Arg_MeTrfase_PRMT5"/>
</dbReference>
<evidence type="ECO:0000256" key="8">
    <source>
        <dbReference type="SAM" id="MobiDB-lite"/>
    </source>
</evidence>
<feature type="binding site" evidence="6">
    <location>
        <begin position="436"/>
        <end position="437"/>
    </location>
    <ligand>
        <name>S-adenosyl-L-methionine</name>
        <dbReference type="ChEBI" id="CHEBI:59789"/>
    </ligand>
</feature>
<dbReference type="PANTHER" id="PTHR10738:SF0">
    <property type="entry name" value="PROTEIN ARGININE N-METHYLTRANSFERASE 5"/>
    <property type="match status" value="1"/>
</dbReference>
<dbReference type="PANTHER" id="PTHR10738">
    <property type="entry name" value="PROTEIN ARGININE N-METHYLTRANSFERASE 5"/>
    <property type="match status" value="1"/>
</dbReference>
<dbReference type="GO" id="GO:0032259">
    <property type="term" value="P:methylation"/>
    <property type="evidence" value="ECO:0007669"/>
    <property type="project" value="UniProtKB-KW"/>
</dbReference>
<organism evidence="12 13">
    <name type="scientific">Lipomyces tetrasporus</name>
    <dbReference type="NCBI Taxonomy" id="54092"/>
    <lineage>
        <taxon>Eukaryota</taxon>
        <taxon>Fungi</taxon>
        <taxon>Dikarya</taxon>
        <taxon>Ascomycota</taxon>
        <taxon>Saccharomycotina</taxon>
        <taxon>Lipomycetes</taxon>
        <taxon>Lipomycetales</taxon>
        <taxon>Lipomycetaceae</taxon>
        <taxon>Lipomyces</taxon>
    </lineage>
</organism>
<dbReference type="GO" id="GO:0016274">
    <property type="term" value="F:protein-arginine N-methyltransferase activity"/>
    <property type="evidence" value="ECO:0007669"/>
    <property type="project" value="InterPro"/>
</dbReference>
<evidence type="ECO:0000259" key="9">
    <source>
        <dbReference type="Pfam" id="PF05185"/>
    </source>
</evidence>
<comment type="caution">
    <text evidence="12">The sequence shown here is derived from an EMBL/GenBank/DDBJ whole genome shotgun (WGS) entry which is preliminary data.</text>
</comment>
<keyword evidence="2 4" id="KW-0808">Transferase</keyword>
<dbReference type="InterPro" id="IPR029063">
    <property type="entry name" value="SAM-dependent_MTases_sf"/>
</dbReference>
<dbReference type="CDD" id="cd02440">
    <property type="entry name" value="AdoMet_MTases"/>
    <property type="match status" value="1"/>
</dbReference>
<feature type="domain" description="PRMT5 TIM barrel" evidence="10">
    <location>
        <begin position="43"/>
        <end position="307"/>
    </location>
</feature>
<dbReference type="SUPFAM" id="SSF53335">
    <property type="entry name" value="S-adenosyl-L-methionine-dependent methyltransferases"/>
    <property type="match status" value="1"/>
</dbReference>
<dbReference type="Gene3D" id="3.20.20.150">
    <property type="entry name" value="Divalent-metal-dependent TIM barrel enzymes"/>
    <property type="match status" value="1"/>
</dbReference>
<feature type="active site" description="Proton donor/acceptor" evidence="5">
    <location>
        <position position="452"/>
    </location>
</feature>
<evidence type="ECO:0000256" key="7">
    <source>
        <dbReference type="PIRSR" id="PIRSR015894-3"/>
    </source>
</evidence>
<evidence type="ECO:0000256" key="5">
    <source>
        <dbReference type="PIRSR" id="PIRSR015894-1"/>
    </source>
</evidence>
<dbReference type="GO" id="GO:0005829">
    <property type="term" value="C:cytosol"/>
    <property type="evidence" value="ECO:0007669"/>
    <property type="project" value="TreeGrafter"/>
</dbReference>
<feature type="region of interest" description="Disordered" evidence="8">
    <location>
        <begin position="697"/>
        <end position="729"/>
    </location>
</feature>
<dbReference type="GO" id="GO:0005634">
    <property type="term" value="C:nucleus"/>
    <property type="evidence" value="ECO:0007669"/>
    <property type="project" value="TreeGrafter"/>
</dbReference>
<feature type="site" description="Critical for specifying symmetric addition of methyl groups" evidence="7">
    <location>
        <position position="346"/>
    </location>
</feature>
<comment type="similarity">
    <text evidence="4">Belongs to the class I-like SAM-binding methyltransferase superfamily.</text>
</comment>
<dbReference type="InterPro" id="IPR035247">
    <property type="entry name" value="PRMT5_TIM"/>
</dbReference>
<keyword evidence="13" id="KW-1185">Reference proteome</keyword>
<feature type="domain" description="PRMT5 arginine-N-methyltransferase" evidence="9">
    <location>
        <begin position="316"/>
        <end position="481"/>
    </location>
</feature>
<dbReference type="Proteomes" id="UP001217417">
    <property type="component" value="Unassembled WGS sequence"/>
</dbReference>
<dbReference type="Pfam" id="PF05185">
    <property type="entry name" value="PRMT5"/>
    <property type="match status" value="1"/>
</dbReference>
<dbReference type="PROSITE" id="PS51678">
    <property type="entry name" value="SAM_MT_PRMT"/>
    <property type="match status" value="1"/>
</dbReference>
<keyword evidence="3 4" id="KW-0949">S-adenosyl-L-methionine</keyword>
<dbReference type="GeneID" id="80883003"/>
<sequence>MSEVSMDHGKPMSPTYYIGLQPEMSSIDTAIDSEGILSSVTDGYDVLSVPITNPRFRSRVSRISQSDLSTVIVPHVAPPIYPEVNFAPNTTYAQHVFGLCAKWIELDSADPRIAGVSTQVLKHELSYASFCGLSYVIVPGPTRRNNVAMYAESLNNALAAVPYINIIVHLAMAESGVEEPSSSDAPAPVDSMSIWDIWNSVRTICDYPSRLSVGLQLPAKLPPQSVVSRWFAEPITVLFISAKIFLSNPKGYPVLSKAHQYLLFKYLKIKPYTILQDVREATQIRTSSKLPSKQDERAYLIYMRHLHTILPSPTAVEKFGQGYQDYLQNPLQPLTDNLESGTYEVFEKDPVKYAQYEKAIFKALSERDSNPKGQPIILAVVGAGRGPLVACSLRASERANVPIFVYAVEKNPNAYTYLLQRKELQWQSNVEVVFRDMRTWNPTHKVDIMISELLGSFGDNELSPECLDGVQCVLKSNGIMIPQSYSSHFIPAMSPKIFSSIKLQNKEDVMNTPYVVMLQAVDLLAPEIKQAWEFRHPSPYVGASSSWPTAPVIGGPKQQQRYDDLGIDCSSAPVLQDSPAHISNEHNNRHVKARFLIENRGVMHGFVGYFESVLYGDVELSTRPDTINKKSKDMVSWFPIWFPISTPLYVPDNAEIEISIWRKTDNRKVWYEWSVETFILVPGSGSDASDSMATTTTLHSRAASSPTKRVRLGSSKLHNPGGKYSSMLL</sequence>
<feature type="binding site" evidence="6">
    <location>
        <position position="409"/>
    </location>
    <ligand>
        <name>S-adenosyl-L-methionine</name>
        <dbReference type="ChEBI" id="CHEBI:59789"/>
    </ligand>
</feature>
<feature type="binding site" evidence="6">
    <location>
        <position position="343"/>
    </location>
    <ligand>
        <name>S-adenosyl-L-methionine</name>
        <dbReference type="ChEBI" id="CHEBI:59789"/>
    </ligand>
</feature>
<accession>A0AAD7QR29</accession>
<dbReference type="InterPro" id="IPR025799">
    <property type="entry name" value="Arg_MeTrfase"/>
</dbReference>
<dbReference type="PIRSF" id="PIRSF015894">
    <property type="entry name" value="Skb1_MeTrfase"/>
    <property type="match status" value="1"/>
</dbReference>
<dbReference type="Pfam" id="PF17285">
    <property type="entry name" value="PRMT5_TIM"/>
    <property type="match status" value="1"/>
</dbReference>
<evidence type="ECO:0000256" key="4">
    <source>
        <dbReference type="PIRNR" id="PIRNR015894"/>
    </source>
</evidence>
<dbReference type="Gene3D" id="2.70.160.11">
    <property type="entry name" value="Hnrnp arginine n-methyltransferase1"/>
    <property type="match status" value="1"/>
</dbReference>
<reference evidence="12" key="1">
    <citation type="submission" date="2023-03" db="EMBL/GenBank/DDBJ databases">
        <title>Near-Complete genome sequence of Lipomyces tetrasporous NRRL Y-64009, an oleaginous yeast capable of growing on lignocellulosic hydrolysates.</title>
        <authorList>
            <consortium name="Lawrence Berkeley National Laboratory"/>
            <person name="Jagtap S.S."/>
            <person name="Liu J.-J."/>
            <person name="Walukiewicz H.E."/>
            <person name="Pangilinan J."/>
            <person name="Lipzen A."/>
            <person name="Ahrendt S."/>
            <person name="Koriabine M."/>
            <person name="Cobaugh K."/>
            <person name="Salamov A."/>
            <person name="Yoshinaga Y."/>
            <person name="Ng V."/>
            <person name="Daum C."/>
            <person name="Grigoriev I.V."/>
            <person name="Slininger P.J."/>
            <person name="Dien B.S."/>
            <person name="Jin Y.-S."/>
            <person name="Rao C.V."/>
        </authorList>
    </citation>
    <scope>NUCLEOTIDE SEQUENCE</scope>
    <source>
        <strain evidence="12">NRRL Y-64009</strain>
    </source>
</reference>
<gene>
    <name evidence="12" type="ORF">POJ06DRAFT_254972</name>
</gene>
<dbReference type="Gene3D" id="3.40.50.150">
    <property type="entry name" value="Vaccinia Virus protein VP39"/>
    <property type="match status" value="1"/>
</dbReference>
<proteinExistence type="inferred from homology"/>
<dbReference type="InterPro" id="IPR035075">
    <property type="entry name" value="PRMT5"/>
</dbReference>
<evidence type="ECO:0000259" key="11">
    <source>
        <dbReference type="Pfam" id="PF17286"/>
    </source>
</evidence>
<evidence type="ECO:0000313" key="13">
    <source>
        <dbReference type="Proteomes" id="UP001217417"/>
    </source>
</evidence>
<dbReference type="RefSeq" id="XP_056043399.1">
    <property type="nucleotide sequence ID" value="XM_056187837.1"/>
</dbReference>